<dbReference type="InterPro" id="IPR049312">
    <property type="entry name" value="GIDA_C_N"/>
</dbReference>
<organism evidence="6 7">
    <name type="scientific">Elysia chlorotica</name>
    <name type="common">Eastern emerald elysia</name>
    <name type="synonym">Sea slug</name>
    <dbReference type="NCBI Taxonomy" id="188477"/>
    <lineage>
        <taxon>Eukaryota</taxon>
        <taxon>Metazoa</taxon>
        <taxon>Spiralia</taxon>
        <taxon>Lophotrochozoa</taxon>
        <taxon>Mollusca</taxon>
        <taxon>Gastropoda</taxon>
        <taxon>Heterobranchia</taxon>
        <taxon>Euthyneura</taxon>
        <taxon>Panpulmonata</taxon>
        <taxon>Sacoglossa</taxon>
        <taxon>Placobranchoidea</taxon>
        <taxon>Plakobranchidae</taxon>
        <taxon>Elysia</taxon>
    </lineage>
</organism>
<evidence type="ECO:0000256" key="3">
    <source>
        <dbReference type="ARBA" id="ARBA00022630"/>
    </source>
</evidence>
<dbReference type="GO" id="GO:0050660">
    <property type="term" value="F:flavin adenine dinucleotide binding"/>
    <property type="evidence" value="ECO:0007669"/>
    <property type="project" value="InterPro"/>
</dbReference>
<feature type="domain" description="tRNA uridine 5-carboxymethylaminomethyl modification enzyme C-terminal subdomain" evidence="5">
    <location>
        <begin position="78"/>
        <end position="148"/>
    </location>
</feature>
<dbReference type="GO" id="GO:0030488">
    <property type="term" value="P:tRNA methylation"/>
    <property type="evidence" value="ECO:0007669"/>
    <property type="project" value="TreeGrafter"/>
</dbReference>
<dbReference type="SMART" id="SM01228">
    <property type="entry name" value="GIDA_assoc_3"/>
    <property type="match status" value="1"/>
</dbReference>
<dbReference type="GO" id="GO:0070899">
    <property type="term" value="P:mitochondrial tRNA wobble uridine modification"/>
    <property type="evidence" value="ECO:0007669"/>
    <property type="project" value="UniProtKB-ARBA"/>
</dbReference>
<comment type="similarity">
    <text evidence="2">Belongs to the MnmG family.</text>
</comment>
<keyword evidence="3" id="KW-0285">Flavoprotein</keyword>
<dbReference type="InterPro" id="IPR026904">
    <property type="entry name" value="MnmG_C"/>
</dbReference>
<name>A0A433TC12_ELYCH</name>
<dbReference type="OrthoDB" id="3329at2759"/>
<dbReference type="PANTHER" id="PTHR11806">
    <property type="entry name" value="GLUCOSE INHIBITED DIVISION PROTEIN A"/>
    <property type="match status" value="1"/>
</dbReference>
<dbReference type="InterPro" id="IPR002218">
    <property type="entry name" value="MnmG-rel"/>
</dbReference>
<dbReference type="FunFam" id="1.10.150.570:FF:000001">
    <property type="entry name" value="tRNA uridine 5-carboxymethylaminomethyl modification enzyme MnmG"/>
    <property type="match status" value="1"/>
</dbReference>
<comment type="cofactor">
    <cofactor evidence="1">
        <name>FAD</name>
        <dbReference type="ChEBI" id="CHEBI:57692"/>
    </cofactor>
</comment>
<evidence type="ECO:0000256" key="1">
    <source>
        <dbReference type="ARBA" id="ARBA00001974"/>
    </source>
</evidence>
<dbReference type="STRING" id="188477.A0A433TC12"/>
<keyword evidence="7" id="KW-1185">Reference proteome</keyword>
<dbReference type="Pfam" id="PF21680">
    <property type="entry name" value="GIDA_C_1st"/>
    <property type="match status" value="1"/>
</dbReference>
<gene>
    <name evidence="6" type="ORF">EGW08_013090</name>
</gene>
<evidence type="ECO:0000256" key="4">
    <source>
        <dbReference type="ARBA" id="ARBA00022827"/>
    </source>
</evidence>
<dbReference type="AlphaFoldDB" id="A0A433TC12"/>
<dbReference type="EMBL" id="RQTK01000468">
    <property type="protein sequence ID" value="RUS79143.1"/>
    <property type="molecule type" value="Genomic_DNA"/>
</dbReference>
<proteinExistence type="inferred from homology"/>
<keyword evidence="4" id="KW-0274">FAD</keyword>
<dbReference type="GO" id="GO:0005739">
    <property type="term" value="C:mitochondrion"/>
    <property type="evidence" value="ECO:0007669"/>
    <property type="project" value="GOC"/>
</dbReference>
<evidence type="ECO:0000256" key="2">
    <source>
        <dbReference type="ARBA" id="ARBA00007653"/>
    </source>
</evidence>
<accession>A0A433TC12</accession>
<evidence type="ECO:0000259" key="5">
    <source>
        <dbReference type="SMART" id="SM01228"/>
    </source>
</evidence>
<sequence length="164" mass="18587">MRAELDTNLQLLQQTRRSSHAWRRPLGLPENKDAGLMSGRDILCNADVTLDDLAATFPEFSHLRDASRQLRERLEIEVKYSHEIQAQQEAIQQVKREEQMLLPEDMDYFSLNMSNDAKSKLAEARPASIAAASRIPGMTPAAIVILLNHVKSTQRATSPRPNRR</sequence>
<dbReference type="Pfam" id="PF13932">
    <property type="entry name" value="SAM_GIDA_C"/>
    <property type="match status" value="1"/>
</dbReference>
<evidence type="ECO:0000313" key="7">
    <source>
        <dbReference type="Proteomes" id="UP000271974"/>
    </source>
</evidence>
<dbReference type="GO" id="GO:0005829">
    <property type="term" value="C:cytosol"/>
    <property type="evidence" value="ECO:0007669"/>
    <property type="project" value="TreeGrafter"/>
</dbReference>
<reference evidence="6 7" key="1">
    <citation type="submission" date="2019-01" db="EMBL/GenBank/DDBJ databases">
        <title>A draft genome assembly of the solar-powered sea slug Elysia chlorotica.</title>
        <authorList>
            <person name="Cai H."/>
            <person name="Li Q."/>
            <person name="Fang X."/>
            <person name="Li J."/>
            <person name="Curtis N.E."/>
            <person name="Altenburger A."/>
            <person name="Shibata T."/>
            <person name="Feng M."/>
            <person name="Maeda T."/>
            <person name="Schwartz J.A."/>
            <person name="Shigenobu S."/>
            <person name="Lundholm N."/>
            <person name="Nishiyama T."/>
            <person name="Yang H."/>
            <person name="Hasebe M."/>
            <person name="Li S."/>
            <person name="Pierce S.K."/>
            <person name="Wang J."/>
        </authorList>
    </citation>
    <scope>NUCLEOTIDE SEQUENCE [LARGE SCALE GENOMIC DNA]</scope>
    <source>
        <strain evidence="6">EC2010</strain>
        <tissue evidence="6">Whole organism of an adult</tissue>
    </source>
</reference>
<dbReference type="Proteomes" id="UP000271974">
    <property type="component" value="Unassembled WGS sequence"/>
</dbReference>
<protein>
    <recommendedName>
        <fullName evidence="5">tRNA uridine 5-carboxymethylaminomethyl modification enzyme C-terminal subdomain domain-containing protein</fullName>
    </recommendedName>
</protein>
<dbReference type="PANTHER" id="PTHR11806:SF0">
    <property type="entry name" value="PROTEIN MTO1 HOMOLOG, MITOCHONDRIAL"/>
    <property type="match status" value="1"/>
</dbReference>
<dbReference type="InterPro" id="IPR044920">
    <property type="entry name" value="MnmG_C_subdom_sf"/>
</dbReference>
<dbReference type="InterPro" id="IPR047001">
    <property type="entry name" value="MnmG_C_subdom"/>
</dbReference>
<dbReference type="Gene3D" id="1.10.150.570">
    <property type="entry name" value="GidA associated domain, C-terminal subdomain"/>
    <property type="match status" value="1"/>
</dbReference>
<evidence type="ECO:0000313" key="6">
    <source>
        <dbReference type="EMBL" id="RUS79143.1"/>
    </source>
</evidence>
<comment type="caution">
    <text evidence="6">The sequence shown here is derived from an EMBL/GenBank/DDBJ whole genome shotgun (WGS) entry which is preliminary data.</text>
</comment>